<dbReference type="Pfam" id="PF02221">
    <property type="entry name" value="E1_DerP2_DerF2"/>
    <property type="match status" value="1"/>
</dbReference>
<comment type="subunit">
    <text evidence="3">Monomer.</text>
</comment>
<dbReference type="InterPro" id="IPR003172">
    <property type="entry name" value="ML_dom"/>
</dbReference>
<dbReference type="GO" id="GO:0032934">
    <property type="term" value="F:sterol binding"/>
    <property type="evidence" value="ECO:0007669"/>
    <property type="project" value="InterPro"/>
</dbReference>
<keyword evidence="7" id="KW-0445">Lipid transport</keyword>
<proteinExistence type="inferred from homology"/>
<keyword evidence="6 8" id="KW-0732">Signal</keyword>
<dbReference type="AlphaFoldDB" id="A0AAD5HGL4"/>
<evidence type="ECO:0000313" key="10">
    <source>
        <dbReference type="EMBL" id="KAI8583637.1"/>
    </source>
</evidence>
<evidence type="ECO:0000256" key="2">
    <source>
        <dbReference type="ARBA" id="ARBA00006370"/>
    </source>
</evidence>
<evidence type="ECO:0000256" key="4">
    <source>
        <dbReference type="ARBA" id="ARBA00016056"/>
    </source>
</evidence>
<dbReference type="RefSeq" id="XP_051448641.1">
    <property type="nucleotide sequence ID" value="XM_051585844.1"/>
</dbReference>
<dbReference type="SMART" id="SM00737">
    <property type="entry name" value="ML"/>
    <property type="match status" value="1"/>
</dbReference>
<keyword evidence="11" id="KW-1185">Reference proteome</keyword>
<evidence type="ECO:0000256" key="3">
    <source>
        <dbReference type="ARBA" id="ARBA00011245"/>
    </source>
</evidence>
<dbReference type="SUPFAM" id="SSF81296">
    <property type="entry name" value="E set domains"/>
    <property type="match status" value="1"/>
</dbReference>
<reference evidence="10" key="1">
    <citation type="submission" date="2021-06" db="EMBL/GenBank/DDBJ databases">
        <authorList>
            <consortium name="DOE Joint Genome Institute"/>
            <person name="Mondo S.J."/>
            <person name="Amses K.R."/>
            <person name="Simmons D.R."/>
            <person name="Longcore J.E."/>
            <person name="Seto K."/>
            <person name="Alves G.H."/>
            <person name="Bonds A.E."/>
            <person name="Quandt C.A."/>
            <person name="Davis W.J."/>
            <person name="Chang Y."/>
            <person name="Letcher P.M."/>
            <person name="Powell M.J."/>
            <person name="Kuo A."/>
            <person name="Labutti K."/>
            <person name="Pangilinan J."/>
            <person name="Andreopoulos W."/>
            <person name="Tritt A."/>
            <person name="Riley R."/>
            <person name="Hundley H."/>
            <person name="Johnson J."/>
            <person name="Lipzen A."/>
            <person name="Barry K."/>
            <person name="Berbee M.L."/>
            <person name="Buchler N.E."/>
            <person name="Grigoriev I.V."/>
            <person name="Spatafora J.W."/>
            <person name="Stajich J.E."/>
            <person name="James T.Y."/>
        </authorList>
    </citation>
    <scope>NUCLEOTIDE SEQUENCE</scope>
    <source>
        <strain evidence="10">AG</strain>
    </source>
</reference>
<accession>A0AAD5HGL4</accession>
<evidence type="ECO:0000256" key="6">
    <source>
        <dbReference type="ARBA" id="ARBA00022729"/>
    </source>
</evidence>
<dbReference type="PANTHER" id="PTHR11306:SF0">
    <property type="entry name" value="PHOSPHATIDYLGLYCEROL_PHOSPHATIDYLINOSITOL TRANSFER PROTEIN"/>
    <property type="match status" value="1"/>
</dbReference>
<name>A0AAD5HGL4_UMBRA</name>
<dbReference type="GeneID" id="75911192"/>
<dbReference type="Gene3D" id="2.70.220.10">
    <property type="entry name" value="Ganglioside GM2 activator"/>
    <property type="match status" value="1"/>
</dbReference>
<comment type="function">
    <text evidence="1">Catalyzes the intermembrane transfer of phosphatidylglycerol and phosphatidylinositol.</text>
</comment>
<evidence type="ECO:0000256" key="5">
    <source>
        <dbReference type="ARBA" id="ARBA00022448"/>
    </source>
</evidence>
<dbReference type="PANTHER" id="PTHR11306">
    <property type="entry name" value="NIEMANN PICK TYPE C2 PROTEIN NPC2-RELATED"/>
    <property type="match status" value="1"/>
</dbReference>
<feature type="signal peptide" evidence="8">
    <location>
        <begin position="1"/>
        <end position="19"/>
    </location>
</feature>
<gene>
    <name evidence="10" type="ORF">K450DRAFT_222082</name>
</gene>
<organism evidence="10 11">
    <name type="scientific">Umbelopsis ramanniana AG</name>
    <dbReference type="NCBI Taxonomy" id="1314678"/>
    <lineage>
        <taxon>Eukaryota</taxon>
        <taxon>Fungi</taxon>
        <taxon>Fungi incertae sedis</taxon>
        <taxon>Mucoromycota</taxon>
        <taxon>Mucoromycotina</taxon>
        <taxon>Umbelopsidomycetes</taxon>
        <taxon>Umbelopsidales</taxon>
        <taxon>Umbelopsidaceae</taxon>
        <taxon>Umbelopsis</taxon>
    </lineage>
</organism>
<dbReference type="InterPro" id="IPR039670">
    <property type="entry name" value="NPC2-like"/>
</dbReference>
<evidence type="ECO:0000313" key="11">
    <source>
        <dbReference type="Proteomes" id="UP001206595"/>
    </source>
</evidence>
<comment type="caution">
    <text evidence="10">The sequence shown here is derived from an EMBL/GenBank/DDBJ whole genome shotgun (WGS) entry which is preliminary data.</text>
</comment>
<keyword evidence="5" id="KW-0813">Transport</keyword>
<dbReference type="InterPro" id="IPR014756">
    <property type="entry name" value="Ig_E-set"/>
</dbReference>
<dbReference type="InterPro" id="IPR036846">
    <property type="entry name" value="GM2-AP_sf"/>
</dbReference>
<feature type="domain" description="MD-2-related lipid-recognition" evidence="9">
    <location>
        <begin position="40"/>
        <end position="140"/>
    </location>
</feature>
<feature type="chain" id="PRO_5042027877" description="Phosphatidylglycerol/phosphatidylinositol transfer protein" evidence="8">
    <location>
        <begin position="20"/>
        <end position="140"/>
    </location>
</feature>
<evidence type="ECO:0000259" key="9">
    <source>
        <dbReference type="SMART" id="SM00737"/>
    </source>
</evidence>
<dbReference type="Proteomes" id="UP001206595">
    <property type="component" value="Unassembled WGS sequence"/>
</dbReference>
<comment type="similarity">
    <text evidence="2">Belongs to the NPC2 family.</text>
</comment>
<evidence type="ECO:0000256" key="8">
    <source>
        <dbReference type="SAM" id="SignalP"/>
    </source>
</evidence>
<reference evidence="10" key="2">
    <citation type="journal article" date="2022" name="Proc. Natl. Acad. Sci. U.S.A.">
        <title>Diploid-dominant life cycles characterize the early evolution of Fungi.</title>
        <authorList>
            <person name="Amses K.R."/>
            <person name="Simmons D.R."/>
            <person name="Longcore J.E."/>
            <person name="Mondo S.J."/>
            <person name="Seto K."/>
            <person name="Jeronimo G.H."/>
            <person name="Bonds A.E."/>
            <person name="Quandt C.A."/>
            <person name="Davis W.J."/>
            <person name="Chang Y."/>
            <person name="Federici B.A."/>
            <person name="Kuo A."/>
            <person name="LaButti K."/>
            <person name="Pangilinan J."/>
            <person name="Andreopoulos W."/>
            <person name="Tritt A."/>
            <person name="Riley R."/>
            <person name="Hundley H."/>
            <person name="Johnson J."/>
            <person name="Lipzen A."/>
            <person name="Barry K."/>
            <person name="Lang B.F."/>
            <person name="Cuomo C.A."/>
            <person name="Buchler N.E."/>
            <person name="Grigoriev I.V."/>
            <person name="Spatafora J.W."/>
            <person name="Stajich J.E."/>
            <person name="James T.Y."/>
        </authorList>
    </citation>
    <scope>NUCLEOTIDE SEQUENCE</scope>
    <source>
        <strain evidence="10">AG</strain>
    </source>
</reference>
<dbReference type="GO" id="GO:0015918">
    <property type="term" value="P:sterol transport"/>
    <property type="evidence" value="ECO:0007669"/>
    <property type="project" value="InterPro"/>
</dbReference>
<evidence type="ECO:0000256" key="1">
    <source>
        <dbReference type="ARBA" id="ARBA00002053"/>
    </source>
</evidence>
<sequence length="140" mass="15213">MKSLALLLTFCAFLGLAASASFGQQTAFSELEEPNIPDNLKLCGDNNDLLVVQNIAIEPNPPKKGEEMHVDFKGFLKEEVGSGAKIDVVVKYGAVRLLHRIFDLCEQAPQVDKECPIEQGEFTANKTVALPKDIPPVSTS</sequence>
<protein>
    <recommendedName>
        <fullName evidence="4">Phosphatidylglycerol/phosphatidylinositol transfer protein</fullName>
    </recommendedName>
</protein>
<evidence type="ECO:0000256" key="7">
    <source>
        <dbReference type="ARBA" id="ARBA00023055"/>
    </source>
</evidence>
<dbReference type="EMBL" id="MU620895">
    <property type="protein sequence ID" value="KAI8583637.1"/>
    <property type="molecule type" value="Genomic_DNA"/>
</dbReference>